<comment type="caution">
    <text evidence="2">The sequence shown here is derived from an EMBL/GenBank/DDBJ whole genome shotgun (WGS) entry which is preliminary data.</text>
</comment>
<proteinExistence type="predicted"/>
<keyword evidence="3" id="KW-1185">Reference proteome</keyword>
<evidence type="ECO:0000313" key="2">
    <source>
        <dbReference type="EMBL" id="CAK8990338.1"/>
    </source>
</evidence>
<dbReference type="Proteomes" id="UP001642484">
    <property type="component" value="Unassembled WGS sequence"/>
</dbReference>
<name>A0ABP0HKM1_9DINO</name>
<dbReference type="EMBL" id="CAXAMN010000725">
    <property type="protein sequence ID" value="CAK8990338.1"/>
    <property type="molecule type" value="Genomic_DNA"/>
</dbReference>
<sequence>MDVMLAFPATLRPSPTTQKLPLAPVHSVRHFSWKGHEATLVLSCGLPVKVMQWRRCHRELLARHARKSFECFPSGEGSPDRLADLFLQLPLRNGVLLSGVLARDPPKVLMPPLAIVPRDGAACIPFEVEETQNSEALRHFHPGPLLPESAPGKALQQSLQAAPEEFEVLSKYEHMRAWISGSSPPEEQAEVLLLEVYRRFQKETGAPPRPKAASVASEEEYDLYIHSCKDVSIKALHGTCSPDFCMIAEAHVLGLAKNSDFPRLKQRDARAMYASAMRFGYAVRQAEIRHQAEELESLWARPAASGTATSPSEECHAGQEPMESNSAAAAHFSLQEVFNRLKRIGEARPGLATYLGWLGKFDPEALSILSTPTPTIAWAMKLQADAVWGTAGETSGDEEGKEPTVASTPADMLEATLFGAWLHDAEANAQEVCSRLDCGAQG</sequence>
<reference evidence="2 3" key="1">
    <citation type="submission" date="2024-02" db="EMBL/GenBank/DDBJ databases">
        <authorList>
            <person name="Chen Y."/>
            <person name="Shah S."/>
            <person name="Dougan E. K."/>
            <person name="Thang M."/>
            <person name="Chan C."/>
        </authorList>
    </citation>
    <scope>NUCLEOTIDE SEQUENCE [LARGE SCALE GENOMIC DNA]</scope>
</reference>
<protein>
    <recommendedName>
        <fullName evidence="4">Anaphase-promoting complex subunit 1</fullName>
    </recommendedName>
</protein>
<organism evidence="2 3">
    <name type="scientific">Durusdinium trenchii</name>
    <dbReference type="NCBI Taxonomy" id="1381693"/>
    <lineage>
        <taxon>Eukaryota</taxon>
        <taxon>Sar</taxon>
        <taxon>Alveolata</taxon>
        <taxon>Dinophyceae</taxon>
        <taxon>Suessiales</taxon>
        <taxon>Symbiodiniaceae</taxon>
        <taxon>Durusdinium</taxon>
    </lineage>
</organism>
<feature type="region of interest" description="Disordered" evidence="1">
    <location>
        <begin position="299"/>
        <end position="326"/>
    </location>
</feature>
<evidence type="ECO:0000256" key="1">
    <source>
        <dbReference type="SAM" id="MobiDB-lite"/>
    </source>
</evidence>
<accession>A0ABP0HKM1</accession>
<evidence type="ECO:0000313" key="3">
    <source>
        <dbReference type="Proteomes" id="UP001642484"/>
    </source>
</evidence>
<evidence type="ECO:0008006" key="4">
    <source>
        <dbReference type="Google" id="ProtNLM"/>
    </source>
</evidence>
<gene>
    <name evidence="2" type="ORF">CCMP2556_LOCUS2017</name>
</gene>